<dbReference type="GO" id="GO:0045727">
    <property type="term" value="P:positive regulation of translation"/>
    <property type="evidence" value="ECO:0007669"/>
    <property type="project" value="TreeGrafter"/>
</dbReference>
<dbReference type="InterPro" id="IPR006607">
    <property type="entry name" value="DM15"/>
</dbReference>
<feature type="region of interest" description="Disordered" evidence="4">
    <location>
        <begin position="491"/>
        <end position="604"/>
    </location>
</feature>
<feature type="region of interest" description="Disordered" evidence="4">
    <location>
        <begin position="281"/>
        <end position="311"/>
    </location>
</feature>
<dbReference type="GO" id="GO:0048255">
    <property type="term" value="P:mRNA stabilization"/>
    <property type="evidence" value="ECO:0007669"/>
    <property type="project" value="InterPro"/>
</dbReference>
<dbReference type="SMART" id="SM00684">
    <property type="entry name" value="DM15"/>
    <property type="match status" value="3"/>
</dbReference>
<dbReference type="AlphaFoldDB" id="A0A091FGU0"/>
<dbReference type="InterPro" id="IPR045180">
    <property type="entry name" value="La_dom_prot"/>
</dbReference>
<keyword evidence="7" id="KW-1185">Reference proteome</keyword>
<dbReference type="PROSITE" id="PS50961">
    <property type="entry name" value="HTH_LA"/>
    <property type="match status" value="1"/>
</dbReference>
<dbReference type="PANTHER" id="PTHR22792">
    <property type="entry name" value="LUPUS LA PROTEIN-RELATED"/>
    <property type="match status" value="1"/>
</dbReference>
<feature type="compositionally biased region" description="Polar residues" evidence="4">
    <location>
        <begin position="818"/>
        <end position="836"/>
    </location>
</feature>
<dbReference type="GO" id="GO:0000339">
    <property type="term" value="F:RNA cap binding"/>
    <property type="evidence" value="ECO:0007669"/>
    <property type="project" value="InterPro"/>
</dbReference>
<proteinExistence type="inferred from homology"/>
<evidence type="ECO:0000256" key="3">
    <source>
        <dbReference type="PROSITE-ProRule" id="PRU00332"/>
    </source>
</evidence>
<dbReference type="SUPFAM" id="SSF46785">
    <property type="entry name" value="Winged helix' DNA-binding domain"/>
    <property type="match status" value="1"/>
</dbReference>
<accession>A0A091FGU0</accession>
<dbReference type="FunFam" id="1.10.10.10:FF:000131">
    <property type="entry name" value="la-related protein 1B isoform X2"/>
    <property type="match status" value="1"/>
</dbReference>
<evidence type="ECO:0000256" key="1">
    <source>
        <dbReference type="ARBA" id="ARBA00022884"/>
    </source>
</evidence>
<dbReference type="EMBL" id="KK718981">
    <property type="protein sequence ID" value="KFO60695.1"/>
    <property type="molecule type" value="Genomic_DNA"/>
</dbReference>
<feature type="compositionally biased region" description="Basic and acidic residues" evidence="4">
    <location>
        <begin position="547"/>
        <end position="556"/>
    </location>
</feature>
<feature type="compositionally biased region" description="Polar residues" evidence="4">
    <location>
        <begin position="284"/>
        <end position="294"/>
    </location>
</feature>
<feature type="compositionally biased region" description="Polar residues" evidence="4">
    <location>
        <begin position="13"/>
        <end position="26"/>
    </location>
</feature>
<feature type="compositionally biased region" description="Basic and acidic residues" evidence="4">
    <location>
        <begin position="76"/>
        <end position="94"/>
    </location>
</feature>
<evidence type="ECO:0000259" key="5">
    <source>
        <dbReference type="PROSITE" id="PS50961"/>
    </source>
</evidence>
<organism evidence="6 7">
    <name type="scientific">Corvus brachyrhynchos</name>
    <name type="common">American crow</name>
    <dbReference type="NCBI Taxonomy" id="85066"/>
    <lineage>
        <taxon>Eukaryota</taxon>
        <taxon>Metazoa</taxon>
        <taxon>Chordata</taxon>
        <taxon>Craniata</taxon>
        <taxon>Vertebrata</taxon>
        <taxon>Euteleostomi</taxon>
        <taxon>Archelosauria</taxon>
        <taxon>Archosauria</taxon>
        <taxon>Dinosauria</taxon>
        <taxon>Saurischia</taxon>
        <taxon>Theropoda</taxon>
        <taxon>Coelurosauria</taxon>
        <taxon>Aves</taxon>
        <taxon>Neognathae</taxon>
        <taxon>Neoaves</taxon>
        <taxon>Telluraves</taxon>
        <taxon>Australaves</taxon>
        <taxon>Passeriformes</taxon>
        <taxon>Corvoidea</taxon>
        <taxon>Corvidae</taxon>
        <taxon>Corvus</taxon>
    </lineage>
</organism>
<dbReference type="PANTHER" id="PTHR22792:SF50">
    <property type="entry name" value="LA-RELATED PROTEIN 1B"/>
    <property type="match status" value="1"/>
</dbReference>
<feature type="compositionally biased region" description="Polar residues" evidence="4">
    <location>
        <begin position="794"/>
        <end position="804"/>
    </location>
</feature>
<comment type="similarity">
    <text evidence="2">Belongs to the LARP family.</text>
</comment>
<dbReference type="InterPro" id="IPR036390">
    <property type="entry name" value="WH_DNA-bd_sf"/>
</dbReference>
<dbReference type="GO" id="GO:0005829">
    <property type="term" value="C:cytosol"/>
    <property type="evidence" value="ECO:0007669"/>
    <property type="project" value="TreeGrafter"/>
</dbReference>
<feature type="compositionally biased region" description="Basic and acidic residues" evidence="4">
    <location>
        <begin position="777"/>
        <end position="788"/>
    </location>
</feature>
<dbReference type="InterPro" id="IPR036388">
    <property type="entry name" value="WH-like_DNA-bd_sf"/>
</dbReference>
<evidence type="ECO:0000313" key="6">
    <source>
        <dbReference type="EMBL" id="KFO60695.1"/>
    </source>
</evidence>
<feature type="non-terminal residue" evidence="6">
    <location>
        <position position="844"/>
    </location>
</feature>
<feature type="domain" description="HTH La-type RNA-binding" evidence="5">
    <location>
        <begin position="169"/>
        <end position="259"/>
    </location>
</feature>
<feature type="compositionally biased region" description="Basic residues" evidence="4">
    <location>
        <begin position="107"/>
        <end position="121"/>
    </location>
</feature>
<dbReference type="Gene3D" id="1.10.10.10">
    <property type="entry name" value="Winged helix-like DNA-binding domain superfamily/Winged helix DNA-binding domain"/>
    <property type="match status" value="1"/>
</dbReference>
<evidence type="ECO:0000256" key="4">
    <source>
        <dbReference type="SAM" id="MobiDB-lite"/>
    </source>
</evidence>
<dbReference type="GO" id="GO:0010494">
    <property type="term" value="C:cytoplasmic stress granule"/>
    <property type="evidence" value="ECO:0007669"/>
    <property type="project" value="TreeGrafter"/>
</dbReference>
<dbReference type="STRING" id="85066.A0A091FGU0"/>
<reference evidence="6 7" key="1">
    <citation type="submission" date="2014-04" db="EMBL/GenBank/DDBJ databases">
        <title>Genome evolution of avian class.</title>
        <authorList>
            <person name="Zhang G."/>
            <person name="Li C."/>
        </authorList>
    </citation>
    <scope>NUCLEOTIDE SEQUENCE [LARGE SCALE GENOMIC DNA]</scope>
    <source>
        <strain evidence="6">BGI_N302</strain>
    </source>
</reference>
<evidence type="ECO:0000256" key="2">
    <source>
        <dbReference type="ARBA" id="ARBA00061352"/>
    </source>
</evidence>
<protein>
    <submittedName>
        <fullName evidence="6">La-related protein 1B</fullName>
    </submittedName>
</protein>
<name>A0A091FGU0_CORBR</name>
<feature type="non-terminal residue" evidence="6">
    <location>
        <position position="1"/>
    </location>
</feature>
<dbReference type="Pfam" id="PF21071">
    <property type="entry name" value="LARP1_HEAT"/>
    <property type="match status" value="1"/>
</dbReference>
<gene>
    <name evidence="6" type="ORF">N302_00946</name>
</gene>
<feature type="compositionally biased region" description="Low complexity" evidence="4">
    <location>
        <begin position="95"/>
        <end position="106"/>
    </location>
</feature>
<sequence length="844" mass="96808">LQADDLGDIASWPTPSEIANNECKTVSHSKKPTNRREKEEKSDQKSSNGIKDNPEAKPDGPAENTSEDEAQTNNQRKKDWRRDREKRDDHDEVCSVRSEGGSVRGFSRGRGRGRSRGRGRGRGNPSMNFDYSVGYQELYGEGIDQVFQPELNPGVIYYYGDGTGVQMYSVDEALLKEYIRHQIEYYFSTENLERDFFLRRKMDQQGFLPVSLIASFRRMQALTTNAALILEALKDSTEVETVDQKLRKRVDPEKWPIPGPPPCNLPPTDFSQLINCPEFIPGQTFGSHTESAPSSPRVGSPLSPKENAETSNFQTMSKGLSTSLPDLDSEPWIEVKKRHRASTVKLKETVPVPDQTPDQHQPPPLPEEQEQEELEFLFDEEMEQNQCRKNKFTDWSDSDSDYEIDDQDVNKILIVTQTPPYVKKHPCGDRAGNRVCRAKITSELAKVINDGLYYYEQDLWMDQSENDAMVKQEIENFKKLNLINKDKFVSPAPETADPTQEVPPGPRGLQKAVPDSPRFHPGFIPRTPRTPRLQDPNKTPRFYPVVKEARSFDVKTPRKRKTRHSTNPPLECHVGWVMDSRDHRPRTSSVSSSNASPSEGAPLAGYGCTPNSLPKFQHPSHELLKENGFTQQVYHKYRRRCLMERKRLGIGQSQEMNTLFRFWSFFLRDHFNKKMYEEFKQLALEDAKEHYRYGLECLFRFYSYGLEKKFRKEIFEDFQQETKRDYEAGQLYGLEKFWAYLKYSQHKTPAVDPKLQEYLSKFKRLEDFRVDPPIGEESGRRRSGEDSGHRRHQSNSSKTLSTTKPPAACQSRPLGSVSCGNTVHASVGRSTAATKSIESDVPEK</sequence>
<dbReference type="Proteomes" id="UP000052976">
    <property type="component" value="Unassembled WGS sequence"/>
</dbReference>
<feature type="region of interest" description="Disordered" evidence="4">
    <location>
        <begin position="344"/>
        <end position="370"/>
    </location>
</feature>
<evidence type="ECO:0000313" key="7">
    <source>
        <dbReference type="Proteomes" id="UP000052976"/>
    </source>
</evidence>
<feature type="region of interest" description="Disordered" evidence="4">
    <location>
        <begin position="771"/>
        <end position="844"/>
    </location>
</feature>
<dbReference type="Pfam" id="PF05383">
    <property type="entry name" value="La"/>
    <property type="match status" value="1"/>
</dbReference>
<feature type="region of interest" description="Disordered" evidence="4">
    <location>
        <begin position="1"/>
        <end position="127"/>
    </location>
</feature>
<feature type="compositionally biased region" description="Low complexity" evidence="4">
    <location>
        <begin position="588"/>
        <end position="598"/>
    </location>
</feature>
<dbReference type="InterPro" id="IPR006630">
    <property type="entry name" value="La_HTH"/>
</dbReference>
<keyword evidence="1 3" id="KW-0694">RNA-binding</keyword>
<dbReference type="SMART" id="SM00715">
    <property type="entry name" value="LA"/>
    <property type="match status" value="1"/>
</dbReference>
<feature type="compositionally biased region" description="Basic and acidic residues" evidence="4">
    <location>
        <begin position="34"/>
        <end position="44"/>
    </location>
</feature>